<organism evidence="1 2">
    <name type="scientific">Rhizoctonia solani</name>
    <dbReference type="NCBI Taxonomy" id="456999"/>
    <lineage>
        <taxon>Eukaryota</taxon>
        <taxon>Fungi</taxon>
        <taxon>Dikarya</taxon>
        <taxon>Basidiomycota</taxon>
        <taxon>Agaricomycotina</taxon>
        <taxon>Agaricomycetes</taxon>
        <taxon>Cantharellales</taxon>
        <taxon>Ceratobasidiaceae</taxon>
        <taxon>Rhizoctonia</taxon>
    </lineage>
</organism>
<name>A0A8H3H7G8_9AGAM</name>
<proteinExistence type="predicted"/>
<evidence type="ECO:0008006" key="3">
    <source>
        <dbReference type="Google" id="ProtNLM"/>
    </source>
</evidence>
<reference evidence="1" key="1">
    <citation type="submission" date="2021-01" db="EMBL/GenBank/DDBJ databases">
        <authorList>
            <person name="Kaushik A."/>
        </authorList>
    </citation>
    <scope>NUCLEOTIDE SEQUENCE</scope>
    <source>
        <strain evidence="1">Type strain: AG8-Rh-89/</strain>
    </source>
</reference>
<gene>
    <name evidence="1" type="ORF">RDB_LOCUS79501</name>
</gene>
<evidence type="ECO:0000313" key="1">
    <source>
        <dbReference type="EMBL" id="CAE6485667.1"/>
    </source>
</evidence>
<dbReference type="AlphaFoldDB" id="A0A8H3H7G8"/>
<protein>
    <recommendedName>
        <fullName evidence="3">Deacetylase sirtuin-type domain-containing protein</fullName>
    </recommendedName>
</protein>
<evidence type="ECO:0000313" key="2">
    <source>
        <dbReference type="Proteomes" id="UP000663850"/>
    </source>
</evidence>
<dbReference type="Proteomes" id="UP000663850">
    <property type="component" value="Unassembled WGS sequence"/>
</dbReference>
<accession>A0A8H3H7G8</accession>
<comment type="caution">
    <text evidence="1">The sequence shown here is derived from an EMBL/GenBank/DDBJ whole genome shotgun (WGS) entry which is preliminary data.</text>
</comment>
<dbReference type="Gene3D" id="3.40.50.1220">
    <property type="entry name" value="TPP-binding domain"/>
    <property type="match status" value="1"/>
</dbReference>
<sequence length="254" mass="28330">MYKESHRNRFAEKTYHLRPAVCVDERIVPLVELDDEFRQDLRNKASKCQVLVIAGTSLANDPAFQLAREMADAVRGSDGAVVFINLADLSETERKLSYIVDYYLQLDVQMCGKVLLELLSKRTKKSGEESGADIWLELYQGMNNFLKLAERKLPSKALPEAPLLTSPLCIQCAITLEDVLFPCMGCGSTYCFEVTATGAAPMCVKLDAFSPASNTLPFEERVREFLCPECFPYKDGDLYPVSVPHICGGILKIV</sequence>
<dbReference type="EMBL" id="CAJMWZ010004161">
    <property type="protein sequence ID" value="CAE6485667.1"/>
    <property type="molecule type" value="Genomic_DNA"/>
</dbReference>